<dbReference type="InterPro" id="IPR016181">
    <property type="entry name" value="Acyl_CoA_acyltransferase"/>
</dbReference>
<comment type="catalytic activity">
    <reaction evidence="10">
        <text>a (3R)-hydroxyacyl-[ACP] + L-ornithine = a lyso-ornithine lipid + holo-[ACP] + H(+)</text>
        <dbReference type="Rhea" id="RHEA:20633"/>
        <dbReference type="Rhea" id="RHEA-COMP:9685"/>
        <dbReference type="Rhea" id="RHEA-COMP:9945"/>
        <dbReference type="ChEBI" id="CHEBI:15378"/>
        <dbReference type="ChEBI" id="CHEBI:46911"/>
        <dbReference type="ChEBI" id="CHEBI:64479"/>
        <dbReference type="ChEBI" id="CHEBI:78827"/>
        <dbReference type="ChEBI" id="CHEBI:138482"/>
        <dbReference type="EC" id="2.3.2.30"/>
    </reaction>
    <physiologicalReaction direction="left-to-right" evidence="10">
        <dbReference type="Rhea" id="RHEA:20634"/>
    </physiologicalReaction>
</comment>
<evidence type="ECO:0000313" key="12">
    <source>
        <dbReference type="Proteomes" id="UP000037660"/>
    </source>
</evidence>
<organism evidence="11 12">
    <name type="scientific">Piscinibacter sakaiensis</name>
    <name type="common">Ideonella sakaiensis</name>
    <dbReference type="NCBI Taxonomy" id="1547922"/>
    <lineage>
        <taxon>Bacteria</taxon>
        <taxon>Pseudomonadati</taxon>
        <taxon>Pseudomonadota</taxon>
        <taxon>Betaproteobacteria</taxon>
        <taxon>Burkholderiales</taxon>
        <taxon>Sphaerotilaceae</taxon>
        <taxon>Piscinibacter</taxon>
    </lineage>
</organism>
<evidence type="ECO:0000256" key="8">
    <source>
        <dbReference type="ARBA" id="ARBA00039866"/>
    </source>
</evidence>
<dbReference type="Gene3D" id="3.40.630.30">
    <property type="match status" value="1"/>
</dbReference>
<accession>A0A0K8P4H4</accession>
<evidence type="ECO:0000256" key="2">
    <source>
        <dbReference type="ARBA" id="ARBA00022516"/>
    </source>
</evidence>
<evidence type="ECO:0000256" key="9">
    <source>
        <dbReference type="ARBA" id="ARBA00045724"/>
    </source>
</evidence>
<reference evidence="11 12" key="2">
    <citation type="journal article" date="2016" name="Science">
        <title>A bacterium that degrades and assimilates poly(ethylene terephthalate).</title>
        <authorList>
            <person name="Yoshida S."/>
            <person name="Hiraga K."/>
            <person name="Takehana T."/>
            <person name="Taniguchi I."/>
            <person name="Yamaji H."/>
            <person name="Maeda Y."/>
            <person name="Toyohara K."/>
            <person name="Miyamoto K."/>
            <person name="Kimura Y."/>
            <person name="Oda K."/>
        </authorList>
    </citation>
    <scope>NUCLEOTIDE SEQUENCE [LARGE SCALE GENOMIC DNA]</scope>
    <source>
        <strain evidence="12">NBRC 110686 / TISTR 2288 / 201-F6</strain>
    </source>
</reference>
<dbReference type="EC" id="2.3.2.30" evidence="7"/>
<dbReference type="PANTHER" id="PTHR37323">
    <property type="entry name" value="GCN5-RELATED N-ACETYLTRANSFERASE"/>
    <property type="match status" value="1"/>
</dbReference>
<keyword evidence="4" id="KW-0443">Lipid metabolism</keyword>
<evidence type="ECO:0000256" key="5">
    <source>
        <dbReference type="ARBA" id="ARBA00023315"/>
    </source>
</evidence>
<dbReference type="GO" id="GO:0006629">
    <property type="term" value="P:lipid metabolic process"/>
    <property type="evidence" value="ECO:0007669"/>
    <property type="project" value="UniProtKB-KW"/>
</dbReference>
<name>A0A0K8P4H4_PISS1</name>
<evidence type="ECO:0000256" key="10">
    <source>
        <dbReference type="ARBA" id="ARBA00047785"/>
    </source>
</evidence>
<evidence type="ECO:0000256" key="1">
    <source>
        <dbReference type="ARBA" id="ARBA00005189"/>
    </source>
</evidence>
<evidence type="ECO:0000256" key="6">
    <source>
        <dbReference type="ARBA" id="ARBA00038095"/>
    </source>
</evidence>
<evidence type="ECO:0000256" key="7">
    <source>
        <dbReference type="ARBA" id="ARBA00039058"/>
    </source>
</evidence>
<evidence type="ECO:0000256" key="3">
    <source>
        <dbReference type="ARBA" id="ARBA00022679"/>
    </source>
</evidence>
<reference evidence="12" key="1">
    <citation type="submission" date="2015-07" db="EMBL/GenBank/DDBJ databases">
        <title>Discovery of a poly(ethylene terephthalate assimilation.</title>
        <authorList>
            <person name="Yoshida S."/>
            <person name="Hiraga K."/>
            <person name="Takehana T."/>
            <person name="Taniguchi I."/>
            <person name="Yamaji H."/>
            <person name="Maeda Y."/>
            <person name="Toyohara K."/>
            <person name="Miyamoto K."/>
            <person name="Kimura Y."/>
            <person name="Oda K."/>
        </authorList>
    </citation>
    <scope>NUCLEOTIDE SEQUENCE [LARGE SCALE GENOMIC DNA]</scope>
    <source>
        <strain evidence="12">NBRC 110686 / TISTR 2288 / 201-F6</strain>
    </source>
</reference>
<comment type="pathway">
    <text evidence="1">Lipid metabolism.</text>
</comment>
<dbReference type="PANTHER" id="PTHR37323:SF1">
    <property type="entry name" value="L-ORNITHINE N(ALPHA)-ACYLTRANSFERASE"/>
    <property type="match status" value="1"/>
</dbReference>
<dbReference type="Pfam" id="PF13444">
    <property type="entry name" value="Acetyltransf_5"/>
    <property type="match status" value="1"/>
</dbReference>
<evidence type="ECO:0000256" key="4">
    <source>
        <dbReference type="ARBA" id="ARBA00023098"/>
    </source>
</evidence>
<comment type="similarity">
    <text evidence="6">Belongs to the acetyltransferase family. OlsB subfamily.</text>
</comment>
<dbReference type="InterPro" id="IPR052351">
    <property type="entry name" value="Ornithine_N-alpha-AT"/>
</dbReference>
<dbReference type="EMBL" id="BBYR01000051">
    <property type="protein sequence ID" value="GAP37552.1"/>
    <property type="molecule type" value="Genomic_DNA"/>
</dbReference>
<keyword evidence="3" id="KW-0808">Transferase</keyword>
<dbReference type="GO" id="GO:0043810">
    <property type="term" value="F:ornithine-acyl [acyl carrier protein] N-acyltransferase activity"/>
    <property type="evidence" value="ECO:0007669"/>
    <property type="project" value="UniProtKB-EC"/>
</dbReference>
<keyword evidence="12" id="KW-1185">Reference proteome</keyword>
<gene>
    <name evidence="11" type="ORF">ISF6_3497</name>
</gene>
<proteinExistence type="inferred from homology"/>
<dbReference type="STRING" id="1547922.ISF6_3497"/>
<dbReference type="OrthoDB" id="9787072at2"/>
<keyword evidence="5" id="KW-0012">Acyltransferase</keyword>
<keyword evidence="2" id="KW-0444">Lipid biosynthesis</keyword>
<sequence length="275" mass="29883">MHAPLTPLTSPGRLRLIDPAALNGALPARRVVGFETAWARHADEVAEAQRLRHRVFVEELGARPRVPPGTPAGHEADLFDAHCEHLLLRPRHDDGSCGPVVGTYRVLTAAAARRTGGFCSDTAFDLTRLRPLRARMAELGRACVAPQWRAGFAVGALWGALAEFMPGHGVETVIGCASLGLRDGGHAAASLWERLRAGHLAPIEHHVQPRIALPVEALSHQLAVETPALLRAYLRCGARLLGPPAWDTDFQTADLPLMLRLADLQPRWRRLPAAR</sequence>
<comment type="function">
    <text evidence="9">Catalyzes the first step in the biosynthesis of ornithine lipids, which are phosphorus-free membrane lipids. Catalyzes the 3-hydroxyacyl-acyl carrier protein-dependent acylation of ornithine to form lyso-ornithine lipid (LOL).</text>
</comment>
<dbReference type="Proteomes" id="UP000037660">
    <property type="component" value="Unassembled WGS sequence"/>
</dbReference>
<evidence type="ECO:0000313" key="11">
    <source>
        <dbReference type="EMBL" id="GAP37552.1"/>
    </source>
</evidence>
<comment type="caution">
    <text evidence="11">The sequence shown here is derived from an EMBL/GenBank/DDBJ whole genome shotgun (WGS) entry which is preliminary data.</text>
</comment>
<dbReference type="AlphaFoldDB" id="A0A0K8P4H4"/>
<protein>
    <recommendedName>
        <fullName evidence="8">L-ornithine N(alpha)-acyltransferase</fullName>
        <ecNumber evidence="7">2.3.2.30</ecNumber>
    </recommendedName>
</protein>
<dbReference type="SUPFAM" id="SSF55729">
    <property type="entry name" value="Acyl-CoA N-acyltransferases (Nat)"/>
    <property type="match status" value="1"/>
</dbReference>
<dbReference type="RefSeq" id="WP_082368476.1">
    <property type="nucleotide sequence ID" value="NZ_BBYR01000051.1"/>
</dbReference>